<name>A0A8H6RZC1_9AGAR</name>
<reference evidence="2" key="1">
    <citation type="submission" date="2020-05" db="EMBL/GenBank/DDBJ databases">
        <title>Mycena genomes resolve the evolution of fungal bioluminescence.</title>
        <authorList>
            <person name="Tsai I.J."/>
        </authorList>
    </citation>
    <scope>NUCLEOTIDE SEQUENCE</scope>
    <source>
        <strain evidence="2">171206Taipei</strain>
    </source>
</reference>
<comment type="caution">
    <text evidence="2">The sequence shown here is derived from an EMBL/GenBank/DDBJ whole genome shotgun (WGS) entry which is preliminary data.</text>
</comment>
<feature type="transmembrane region" description="Helical" evidence="1">
    <location>
        <begin position="165"/>
        <end position="183"/>
    </location>
</feature>
<dbReference type="AlphaFoldDB" id="A0A8H6RZC1"/>
<proteinExistence type="predicted"/>
<dbReference type="Proteomes" id="UP000636479">
    <property type="component" value="Unassembled WGS sequence"/>
</dbReference>
<sequence>MCIPIIFGCPDKIKPESGDDSVRVCPNCHNAAVHAAKSTTWFELFWIPLIPFSSDHIWLCATCNWRGAHAAGQPEPPIAGSQPAGNTQYQPTYINPPGAAVPPSTYQPQYALLLSGTTPASPRTLRLDPIGQDMQAVGSQPLRVGFLPSFPTRLSITELLLRCPFYFISLKPILLLILSLLIYSDTVM</sequence>
<dbReference type="RefSeq" id="XP_037213452.1">
    <property type="nucleotide sequence ID" value="XM_037369896.1"/>
</dbReference>
<organism evidence="2 3">
    <name type="scientific">Mycena indigotica</name>
    <dbReference type="NCBI Taxonomy" id="2126181"/>
    <lineage>
        <taxon>Eukaryota</taxon>
        <taxon>Fungi</taxon>
        <taxon>Dikarya</taxon>
        <taxon>Basidiomycota</taxon>
        <taxon>Agaricomycotina</taxon>
        <taxon>Agaricomycetes</taxon>
        <taxon>Agaricomycetidae</taxon>
        <taxon>Agaricales</taxon>
        <taxon>Marasmiineae</taxon>
        <taxon>Mycenaceae</taxon>
        <taxon>Mycena</taxon>
    </lineage>
</organism>
<keyword evidence="1" id="KW-0812">Transmembrane</keyword>
<dbReference type="GeneID" id="59352412"/>
<gene>
    <name evidence="2" type="ORF">MIND_01345700</name>
</gene>
<evidence type="ECO:0000313" key="2">
    <source>
        <dbReference type="EMBL" id="KAF7289723.1"/>
    </source>
</evidence>
<protein>
    <recommendedName>
        <fullName evidence="4">Zinc-ribbon 15 domain-containing protein</fullName>
    </recommendedName>
</protein>
<evidence type="ECO:0000256" key="1">
    <source>
        <dbReference type="SAM" id="Phobius"/>
    </source>
</evidence>
<dbReference type="EMBL" id="JACAZF010000016">
    <property type="protein sequence ID" value="KAF7289723.1"/>
    <property type="molecule type" value="Genomic_DNA"/>
</dbReference>
<keyword evidence="1" id="KW-1133">Transmembrane helix</keyword>
<dbReference type="PANTHER" id="PTHR28139">
    <property type="entry name" value="UPF0768 PROTEIN YBL029C-A"/>
    <property type="match status" value="1"/>
</dbReference>
<evidence type="ECO:0000313" key="3">
    <source>
        <dbReference type="Proteomes" id="UP000636479"/>
    </source>
</evidence>
<keyword evidence="1" id="KW-0472">Membrane</keyword>
<dbReference type="PANTHER" id="PTHR28139:SF1">
    <property type="entry name" value="UPF0768 PROTEIN YBL029C-A"/>
    <property type="match status" value="1"/>
</dbReference>
<evidence type="ECO:0008006" key="4">
    <source>
        <dbReference type="Google" id="ProtNLM"/>
    </source>
</evidence>
<dbReference type="OrthoDB" id="5545479at2759"/>
<keyword evidence="3" id="KW-1185">Reference proteome</keyword>
<accession>A0A8H6RZC1</accession>